<feature type="domain" description="Prohead serine protease" evidence="4">
    <location>
        <begin position="83"/>
        <end position="183"/>
    </location>
</feature>
<comment type="caution">
    <text evidence="5">The sequence shown here is derived from an EMBL/GenBank/DDBJ whole genome shotgun (WGS) entry which is preliminary data.</text>
</comment>
<accession>A0AAW5K690</accession>
<evidence type="ECO:0000256" key="1">
    <source>
        <dbReference type="ARBA" id="ARBA00022612"/>
    </source>
</evidence>
<dbReference type="EMBL" id="JANFYT010000013">
    <property type="protein sequence ID" value="MCQ4814238.1"/>
    <property type="molecule type" value="Genomic_DNA"/>
</dbReference>
<keyword evidence="3" id="KW-0378">Hydrolase</keyword>
<keyword evidence="6" id="KW-1185">Reference proteome</keyword>
<sequence>MKTKTSKPAGTREQYFSPSQGHYRDLRLTAAPEESTRSVELSFSSAVGVRRYDWWGGEWYQEILDHSSAAVDLSRLSEIGVGLYNHDMDRVIGRVDDVRLDGAAKKCSCRLTFDDDEDSDSVFRKVQSGSLRGVSVGYRVYQWEEVRSGKTSEDGIEGPAMIARKWEPYEISIVSCPADPTVGVGRNIEERDDVEVSMFRESVMECVRDFGAKRLTETEFDGRLRTLLEGVDHDEQEEAKRYIADIRAAVAREEARAVPPSGGNNSSEEDRARAAEISAICARYGLSQDETAKYIKDGTPVGEVCRAIINAGAKQNPGVVLGTSVSVERDERDKFRAAARDGLRMRLGVKSDKFAPGAEEFRSIRLLNLAKECIERNGEAVGYRDDEMEIAKRAFSTSDFPAIMTDLANVTLLAAYEEAPTTWRQWCSIGSASDFKEIHKVRFGEMPMLEPLLESGEYKMANLVETKDSFSIGTFGKKFALTRQSIINDALGAFTRIPQLFGSAASRTINSTVYKTLISNPTIAEDKKAIFSAEHGNLAETASALGIASLSDARVAMRRQKGLRKDKDAINLNITPQYLIIPPELETLARQILYSDTDISGTNPAVINPMKNAFTPIVEAELEPWAWYLVASPSMIDTVEVAFLNGQQSPVIEQQPGWNIDGMEYKVRIDFGVWLYEYRGMYKNAGAAPSAGV</sequence>
<dbReference type="NCBIfam" id="NF045541">
    <property type="entry name" value="scaf_prot_MCP2"/>
    <property type="match status" value="1"/>
</dbReference>
<keyword evidence="1" id="KW-1188">Viral release from host cell</keyword>
<gene>
    <name evidence="5" type="ORF">NE630_07315</name>
</gene>
<dbReference type="Pfam" id="PF25209">
    <property type="entry name" value="Phage_capsid_4"/>
    <property type="match status" value="1"/>
</dbReference>
<dbReference type="Pfam" id="PF04586">
    <property type="entry name" value="Peptidase_S78"/>
    <property type="match status" value="1"/>
</dbReference>
<evidence type="ECO:0000256" key="3">
    <source>
        <dbReference type="ARBA" id="ARBA00022801"/>
    </source>
</evidence>
<keyword evidence="2" id="KW-0645">Protease</keyword>
<evidence type="ECO:0000313" key="6">
    <source>
        <dbReference type="Proteomes" id="UP001205919"/>
    </source>
</evidence>
<organism evidence="5 6">
    <name type="scientific">Cloacibacillus evryensis</name>
    <dbReference type="NCBI Taxonomy" id="508460"/>
    <lineage>
        <taxon>Bacteria</taxon>
        <taxon>Thermotogati</taxon>
        <taxon>Synergistota</taxon>
        <taxon>Synergistia</taxon>
        <taxon>Synergistales</taxon>
        <taxon>Synergistaceae</taxon>
        <taxon>Cloacibacillus</taxon>
    </lineage>
</organism>
<protein>
    <submittedName>
        <fullName evidence="5">Mu-like prophage major head subunit gpT family protein</fullName>
    </submittedName>
</protein>
<dbReference type="InterPro" id="IPR054613">
    <property type="entry name" value="Peptidase_S78_dom"/>
</dbReference>
<name>A0AAW5K690_9BACT</name>
<dbReference type="GO" id="GO:0006508">
    <property type="term" value="P:proteolysis"/>
    <property type="evidence" value="ECO:0007669"/>
    <property type="project" value="UniProtKB-KW"/>
</dbReference>
<dbReference type="GO" id="GO:0008233">
    <property type="term" value="F:peptidase activity"/>
    <property type="evidence" value="ECO:0007669"/>
    <property type="project" value="UniProtKB-KW"/>
</dbReference>
<dbReference type="Proteomes" id="UP001205919">
    <property type="component" value="Unassembled WGS sequence"/>
</dbReference>
<reference evidence="5 6" key="1">
    <citation type="submission" date="2022-06" db="EMBL/GenBank/DDBJ databases">
        <title>Isolation of gut microbiota from human fecal samples.</title>
        <authorList>
            <person name="Pamer E.G."/>
            <person name="Barat B."/>
            <person name="Waligurski E."/>
            <person name="Medina S."/>
            <person name="Paddock L."/>
            <person name="Mostad J."/>
        </authorList>
    </citation>
    <scope>NUCLEOTIDE SEQUENCE [LARGE SCALE GENOMIC DNA]</scope>
    <source>
        <strain evidence="5 6">DFI.9.90</strain>
    </source>
</reference>
<proteinExistence type="predicted"/>
<evidence type="ECO:0000256" key="2">
    <source>
        <dbReference type="ARBA" id="ARBA00022670"/>
    </source>
</evidence>
<evidence type="ECO:0000259" key="4">
    <source>
        <dbReference type="Pfam" id="PF04586"/>
    </source>
</evidence>
<evidence type="ECO:0000313" key="5">
    <source>
        <dbReference type="EMBL" id="MCQ4814238.1"/>
    </source>
</evidence>
<dbReference type="RefSeq" id="WP_008709976.1">
    <property type="nucleotide sequence ID" value="NZ_CABKQM010000005.1"/>
</dbReference>
<dbReference type="AlphaFoldDB" id="A0AAW5K690"/>